<evidence type="ECO:0000256" key="4">
    <source>
        <dbReference type="ARBA" id="ARBA00022989"/>
    </source>
</evidence>
<dbReference type="Pfam" id="PF01569">
    <property type="entry name" value="PAP2"/>
    <property type="match status" value="1"/>
</dbReference>
<dbReference type="SUPFAM" id="SSF48317">
    <property type="entry name" value="Acid phosphatase/Vanadium-dependent haloperoxidase"/>
    <property type="match status" value="1"/>
</dbReference>
<dbReference type="GO" id="GO:0046839">
    <property type="term" value="P:phospholipid dephosphorylation"/>
    <property type="evidence" value="ECO:0007669"/>
    <property type="project" value="TreeGrafter"/>
</dbReference>
<dbReference type="GO" id="GO:0016020">
    <property type="term" value="C:membrane"/>
    <property type="evidence" value="ECO:0007669"/>
    <property type="project" value="UniProtKB-SubCell"/>
</dbReference>
<evidence type="ECO:0000313" key="10">
    <source>
        <dbReference type="Proteomes" id="UP000256970"/>
    </source>
</evidence>
<dbReference type="InterPro" id="IPR036938">
    <property type="entry name" value="PAP2/HPO_sf"/>
</dbReference>
<name>A0A383WQ37_TETOB</name>
<evidence type="ECO:0000256" key="7">
    <source>
        <dbReference type="SAM" id="Phobius"/>
    </source>
</evidence>
<protein>
    <recommendedName>
        <fullName evidence="8">Phosphatidic acid phosphatase type 2/haloperoxidase domain-containing protein</fullName>
    </recommendedName>
</protein>
<dbReference type="AlphaFoldDB" id="A0A383WQ37"/>
<gene>
    <name evidence="9" type="ORF">BQ4739_LOCUS19631</name>
</gene>
<dbReference type="Proteomes" id="UP000256970">
    <property type="component" value="Unassembled WGS sequence"/>
</dbReference>
<evidence type="ECO:0000259" key="8">
    <source>
        <dbReference type="SMART" id="SM00014"/>
    </source>
</evidence>
<dbReference type="GO" id="GO:0006644">
    <property type="term" value="P:phospholipid metabolic process"/>
    <property type="evidence" value="ECO:0007669"/>
    <property type="project" value="InterPro"/>
</dbReference>
<evidence type="ECO:0000256" key="5">
    <source>
        <dbReference type="ARBA" id="ARBA00023136"/>
    </source>
</evidence>
<dbReference type="SMART" id="SM00014">
    <property type="entry name" value="acidPPc"/>
    <property type="match status" value="1"/>
</dbReference>
<dbReference type="Gene3D" id="1.20.144.10">
    <property type="entry name" value="Phosphatidic acid phosphatase type 2/haloperoxidase"/>
    <property type="match status" value="1"/>
</dbReference>
<feature type="region of interest" description="Disordered" evidence="6">
    <location>
        <begin position="249"/>
        <end position="282"/>
    </location>
</feature>
<sequence>MSPRMRPVFQPDATIAYPTVGDHDMPFVVALLVPFVVLVLTALAVECLWFKHGCQRRTITLINLLLTFMAAVAVVGFMTELFKRLAGRLRPDFLSRCQNADNMDAIDANTGLPGLQLQTGCTNMDIKALEDGRMSFPSGHSSCSMAVGLYAALYMLWSLHWREGGALHRALLCPASSIMRRIGKDVASLVVLLVLLFQIAWPWGVALSRFIDNRHNASDIVGGLLLAVSFVPVFVARLASSVNYQGESGEWMTQEQAEQEQREQEQQLLEQEEQPRMQQQVHPPVMSHPLAVQASASPKHAVLHHAVIAMQKAATEKSEVQLTINSAPSQDSDAVSAAASSHQAASDLPGQAQPAVTSATDNV</sequence>
<accession>A0A383WQ37</accession>
<dbReference type="InterPro" id="IPR043216">
    <property type="entry name" value="PAP-like"/>
</dbReference>
<feature type="transmembrane region" description="Helical" evidence="7">
    <location>
        <begin position="220"/>
        <end position="239"/>
    </location>
</feature>
<dbReference type="EMBL" id="FNXT01001364">
    <property type="protein sequence ID" value="SZX79352.1"/>
    <property type="molecule type" value="Genomic_DNA"/>
</dbReference>
<dbReference type="STRING" id="3088.A0A383WQ37"/>
<keyword evidence="4 7" id="KW-1133">Transmembrane helix</keyword>
<keyword evidence="5 7" id="KW-0472">Membrane</keyword>
<evidence type="ECO:0000256" key="2">
    <source>
        <dbReference type="ARBA" id="ARBA00008816"/>
    </source>
</evidence>
<feature type="transmembrane region" description="Helical" evidence="7">
    <location>
        <begin position="61"/>
        <end position="82"/>
    </location>
</feature>
<dbReference type="GO" id="GO:0008195">
    <property type="term" value="F:phosphatidate phosphatase activity"/>
    <property type="evidence" value="ECO:0007669"/>
    <property type="project" value="TreeGrafter"/>
</dbReference>
<feature type="region of interest" description="Disordered" evidence="6">
    <location>
        <begin position="320"/>
        <end position="363"/>
    </location>
</feature>
<feature type="transmembrane region" description="Helical" evidence="7">
    <location>
        <begin position="186"/>
        <end position="208"/>
    </location>
</feature>
<evidence type="ECO:0000256" key="3">
    <source>
        <dbReference type="ARBA" id="ARBA00022692"/>
    </source>
</evidence>
<feature type="transmembrane region" description="Helical" evidence="7">
    <location>
        <begin position="139"/>
        <end position="159"/>
    </location>
</feature>
<feature type="compositionally biased region" description="Polar residues" evidence="6">
    <location>
        <begin position="354"/>
        <end position="363"/>
    </location>
</feature>
<comment type="subcellular location">
    <subcellularLocation>
        <location evidence="1">Membrane</location>
        <topology evidence="1">Multi-pass membrane protein</topology>
    </subcellularLocation>
</comment>
<evidence type="ECO:0000256" key="1">
    <source>
        <dbReference type="ARBA" id="ARBA00004141"/>
    </source>
</evidence>
<feature type="compositionally biased region" description="Low complexity" evidence="6">
    <location>
        <begin position="326"/>
        <end position="347"/>
    </location>
</feature>
<evidence type="ECO:0000256" key="6">
    <source>
        <dbReference type="SAM" id="MobiDB-lite"/>
    </source>
</evidence>
<reference evidence="9 10" key="1">
    <citation type="submission" date="2016-10" db="EMBL/GenBank/DDBJ databases">
        <authorList>
            <person name="Cai Z."/>
        </authorList>
    </citation>
    <scope>NUCLEOTIDE SEQUENCE [LARGE SCALE GENOMIC DNA]</scope>
</reference>
<organism evidence="9 10">
    <name type="scientific">Tetradesmus obliquus</name>
    <name type="common">Green alga</name>
    <name type="synonym">Acutodesmus obliquus</name>
    <dbReference type="NCBI Taxonomy" id="3088"/>
    <lineage>
        <taxon>Eukaryota</taxon>
        <taxon>Viridiplantae</taxon>
        <taxon>Chlorophyta</taxon>
        <taxon>core chlorophytes</taxon>
        <taxon>Chlorophyceae</taxon>
        <taxon>CS clade</taxon>
        <taxon>Sphaeropleales</taxon>
        <taxon>Scenedesmaceae</taxon>
        <taxon>Tetradesmus</taxon>
    </lineage>
</organism>
<feature type="transmembrane region" description="Helical" evidence="7">
    <location>
        <begin position="27"/>
        <end position="49"/>
    </location>
</feature>
<keyword evidence="10" id="KW-1185">Reference proteome</keyword>
<dbReference type="PANTHER" id="PTHR10165">
    <property type="entry name" value="LIPID PHOSPHATE PHOSPHATASE"/>
    <property type="match status" value="1"/>
</dbReference>
<dbReference type="InterPro" id="IPR000326">
    <property type="entry name" value="PAP2/HPO"/>
</dbReference>
<proteinExistence type="inferred from homology"/>
<keyword evidence="3 7" id="KW-0812">Transmembrane</keyword>
<evidence type="ECO:0000313" key="9">
    <source>
        <dbReference type="EMBL" id="SZX79352.1"/>
    </source>
</evidence>
<comment type="similarity">
    <text evidence="2">Belongs to the PA-phosphatase related phosphoesterase family.</text>
</comment>
<feature type="domain" description="Phosphatidic acid phosphatase type 2/haloperoxidase" evidence="8">
    <location>
        <begin position="64"/>
        <end position="235"/>
    </location>
</feature>
<dbReference type="PANTHER" id="PTHR10165:SF35">
    <property type="entry name" value="RE23632P"/>
    <property type="match status" value="1"/>
</dbReference>